<dbReference type="InterPro" id="IPR020103">
    <property type="entry name" value="PsdUridine_synth_cat_dom_sf"/>
</dbReference>
<dbReference type="InterPro" id="IPR020097">
    <property type="entry name" value="PsdUridine_synth_TruA_a/b_dom"/>
</dbReference>
<dbReference type="Pfam" id="PF01416">
    <property type="entry name" value="PseudoU_synth_1"/>
    <property type="match status" value="2"/>
</dbReference>
<keyword evidence="3 4" id="KW-0413">Isomerase</keyword>
<dbReference type="GO" id="GO:0031119">
    <property type="term" value="P:tRNA pseudouridine synthesis"/>
    <property type="evidence" value="ECO:0007669"/>
    <property type="project" value="UniProtKB-UniRule"/>
</dbReference>
<comment type="catalytic activity">
    <reaction evidence="4 7">
        <text>uridine(38/39/40) in tRNA = pseudouridine(38/39/40) in tRNA</text>
        <dbReference type="Rhea" id="RHEA:22376"/>
        <dbReference type="Rhea" id="RHEA-COMP:10085"/>
        <dbReference type="Rhea" id="RHEA-COMP:10087"/>
        <dbReference type="ChEBI" id="CHEBI:65314"/>
        <dbReference type="ChEBI" id="CHEBI:65315"/>
        <dbReference type="EC" id="5.4.99.12"/>
    </reaction>
</comment>
<dbReference type="GO" id="GO:0003723">
    <property type="term" value="F:RNA binding"/>
    <property type="evidence" value="ECO:0007669"/>
    <property type="project" value="InterPro"/>
</dbReference>
<evidence type="ECO:0000313" key="10">
    <source>
        <dbReference type="Proteomes" id="UP001205063"/>
    </source>
</evidence>
<dbReference type="AlphaFoldDB" id="A0AAW5KGL9"/>
<evidence type="ECO:0000259" key="8">
    <source>
        <dbReference type="Pfam" id="PF01416"/>
    </source>
</evidence>
<evidence type="ECO:0000256" key="1">
    <source>
        <dbReference type="ARBA" id="ARBA00009375"/>
    </source>
</evidence>
<evidence type="ECO:0000256" key="5">
    <source>
        <dbReference type="PIRSR" id="PIRSR001430-1"/>
    </source>
</evidence>
<dbReference type="Gene3D" id="3.30.70.580">
    <property type="entry name" value="Pseudouridine synthase I, catalytic domain, N-terminal subdomain"/>
    <property type="match status" value="1"/>
</dbReference>
<dbReference type="CDD" id="cd02570">
    <property type="entry name" value="PseudoU_synth_EcTruA"/>
    <property type="match status" value="1"/>
</dbReference>
<dbReference type="RefSeq" id="WP_185916484.1">
    <property type="nucleotide sequence ID" value="NZ_JACMSD010000008.1"/>
</dbReference>
<evidence type="ECO:0000256" key="7">
    <source>
        <dbReference type="RuleBase" id="RU003792"/>
    </source>
</evidence>
<dbReference type="InterPro" id="IPR001406">
    <property type="entry name" value="PsdUridine_synth_TruA"/>
</dbReference>
<dbReference type="SUPFAM" id="SSF55120">
    <property type="entry name" value="Pseudouridine synthase"/>
    <property type="match status" value="1"/>
</dbReference>
<dbReference type="EC" id="5.4.99.12" evidence="4"/>
<comment type="caution">
    <text evidence="9">The sequence shown here is derived from an EMBL/GenBank/DDBJ whole genome shotgun (WGS) entry which is preliminary data.</text>
</comment>
<dbReference type="GO" id="GO:0160147">
    <property type="term" value="F:tRNA pseudouridine(38-40) synthase activity"/>
    <property type="evidence" value="ECO:0007669"/>
    <property type="project" value="UniProtKB-EC"/>
</dbReference>
<dbReference type="PANTHER" id="PTHR11142:SF0">
    <property type="entry name" value="TRNA PSEUDOURIDINE SYNTHASE-LIKE 1"/>
    <property type="match status" value="1"/>
</dbReference>
<feature type="domain" description="Pseudouridine synthase I TruA alpha/beta" evidence="8">
    <location>
        <begin position="10"/>
        <end position="104"/>
    </location>
</feature>
<feature type="domain" description="Pseudouridine synthase I TruA alpha/beta" evidence="8">
    <location>
        <begin position="143"/>
        <end position="244"/>
    </location>
</feature>
<sequence length="259" mass="29081">MRNILIALCYRGTAYHGFQVQKNAPSVCAAIQDALERVLGHRPDVKGCSRTDAGVHANMFCLSFGTERPIPCEKLPLALNFHLPPDIAVYHAREVPAGFHPRYDCLGKAYSYRLLESHCRPPFGADLCWQQAGRLDEGRLNAICRQFEGRRDFRAVCSPKTEQEDTVRCLEEFSVRREGPRLIFTARADGFLYNMVRILVGTAVEMARGLLPDDVCALLAGRDRLQAGQTAPARGLYLDRVFYDLPGWEAVRSLAPTLW</sequence>
<name>A0AAW5KGL9_9FIRM</name>
<protein>
    <recommendedName>
        <fullName evidence="4">tRNA pseudouridine synthase A</fullName>
        <ecNumber evidence="4">5.4.99.12</ecNumber>
    </recommendedName>
    <alternativeName>
        <fullName evidence="4">tRNA pseudouridine(38-40) synthase</fullName>
    </alternativeName>
    <alternativeName>
        <fullName evidence="4">tRNA pseudouridylate synthase I</fullName>
    </alternativeName>
    <alternativeName>
        <fullName evidence="4">tRNA-uridine isomerase I</fullName>
    </alternativeName>
</protein>
<dbReference type="EMBL" id="JANGAB010000004">
    <property type="protein sequence ID" value="MCQ4949854.1"/>
    <property type="molecule type" value="Genomic_DNA"/>
</dbReference>
<accession>A0AAW5KGL9</accession>
<dbReference type="NCBIfam" id="TIGR00071">
    <property type="entry name" value="hisT_truA"/>
    <property type="match status" value="1"/>
</dbReference>
<comment type="function">
    <text evidence="4">Formation of pseudouridine at positions 38, 39 and 40 in the anticodon stem and loop of transfer RNAs.</text>
</comment>
<dbReference type="PANTHER" id="PTHR11142">
    <property type="entry name" value="PSEUDOURIDYLATE SYNTHASE"/>
    <property type="match status" value="1"/>
</dbReference>
<evidence type="ECO:0000313" key="9">
    <source>
        <dbReference type="EMBL" id="MCQ4949854.1"/>
    </source>
</evidence>
<reference evidence="9" key="1">
    <citation type="submission" date="2022-06" db="EMBL/GenBank/DDBJ databases">
        <title>Isolation of gut microbiota from human fecal samples.</title>
        <authorList>
            <person name="Pamer E.G."/>
            <person name="Barat B."/>
            <person name="Waligurski E."/>
            <person name="Medina S."/>
            <person name="Paddock L."/>
            <person name="Mostad J."/>
        </authorList>
    </citation>
    <scope>NUCLEOTIDE SEQUENCE</scope>
    <source>
        <strain evidence="9">DFI.7.96</strain>
    </source>
</reference>
<feature type="binding site" evidence="4 6">
    <location>
        <position position="110"/>
    </location>
    <ligand>
        <name>substrate</name>
    </ligand>
</feature>
<proteinExistence type="inferred from homology"/>
<comment type="subunit">
    <text evidence="4">Homodimer.</text>
</comment>
<evidence type="ECO:0000256" key="6">
    <source>
        <dbReference type="PIRSR" id="PIRSR001430-2"/>
    </source>
</evidence>
<evidence type="ECO:0000256" key="4">
    <source>
        <dbReference type="HAMAP-Rule" id="MF_00171"/>
    </source>
</evidence>
<evidence type="ECO:0000256" key="3">
    <source>
        <dbReference type="ARBA" id="ARBA00023235"/>
    </source>
</evidence>
<comment type="similarity">
    <text evidence="1 4 7">Belongs to the tRNA pseudouridine synthase TruA family.</text>
</comment>
<dbReference type="InterPro" id="IPR020095">
    <property type="entry name" value="PsdUridine_synth_TruA_C"/>
</dbReference>
<dbReference type="PIRSF" id="PIRSF001430">
    <property type="entry name" value="tRNA_psdUrid_synth"/>
    <property type="match status" value="1"/>
</dbReference>
<organism evidence="9 10">
    <name type="scientific">Bittarella massiliensis</name>
    <name type="common">ex Durand et al. 2017</name>
    <dbReference type="NCBI Taxonomy" id="1720313"/>
    <lineage>
        <taxon>Bacteria</taxon>
        <taxon>Bacillati</taxon>
        <taxon>Bacillota</taxon>
        <taxon>Clostridia</taxon>
        <taxon>Eubacteriales</taxon>
        <taxon>Oscillospiraceae</taxon>
        <taxon>Bittarella (ex Durand et al. 2017)</taxon>
    </lineage>
</organism>
<dbReference type="Gene3D" id="3.30.70.660">
    <property type="entry name" value="Pseudouridine synthase I, catalytic domain, C-terminal subdomain"/>
    <property type="match status" value="1"/>
</dbReference>
<evidence type="ECO:0000256" key="2">
    <source>
        <dbReference type="ARBA" id="ARBA00022694"/>
    </source>
</evidence>
<feature type="active site" description="Nucleophile" evidence="4 5">
    <location>
        <position position="52"/>
    </location>
</feature>
<dbReference type="Proteomes" id="UP001205063">
    <property type="component" value="Unassembled WGS sequence"/>
</dbReference>
<dbReference type="InterPro" id="IPR020094">
    <property type="entry name" value="TruA/RsuA/RluB/E/F_N"/>
</dbReference>
<keyword evidence="2 4" id="KW-0819">tRNA processing</keyword>
<gene>
    <name evidence="4 9" type="primary">truA</name>
    <name evidence="9" type="ORF">NE646_09300</name>
</gene>
<dbReference type="HAMAP" id="MF_00171">
    <property type="entry name" value="TruA"/>
    <property type="match status" value="1"/>
</dbReference>
<comment type="caution">
    <text evidence="4">Lacks conserved residue(s) required for the propagation of feature annotation.</text>
</comment>